<protein>
    <submittedName>
        <fullName evidence="1">Uncharacterized protein</fullName>
    </submittedName>
</protein>
<gene>
    <name evidence="1" type="ORF">PPENT_87.1.T0100483</name>
</gene>
<evidence type="ECO:0000313" key="1">
    <source>
        <dbReference type="EMBL" id="CAD8142138.1"/>
    </source>
</evidence>
<keyword evidence="2" id="KW-1185">Reference proteome</keyword>
<organism evidence="1 2">
    <name type="scientific">Paramecium pentaurelia</name>
    <dbReference type="NCBI Taxonomy" id="43138"/>
    <lineage>
        <taxon>Eukaryota</taxon>
        <taxon>Sar</taxon>
        <taxon>Alveolata</taxon>
        <taxon>Ciliophora</taxon>
        <taxon>Intramacronucleata</taxon>
        <taxon>Oligohymenophorea</taxon>
        <taxon>Peniculida</taxon>
        <taxon>Parameciidae</taxon>
        <taxon>Paramecium</taxon>
    </lineage>
</organism>
<proteinExistence type="predicted"/>
<dbReference type="AlphaFoldDB" id="A0A8S1SQK8"/>
<comment type="caution">
    <text evidence="1">The sequence shown here is derived from an EMBL/GenBank/DDBJ whole genome shotgun (WGS) entry which is preliminary data.</text>
</comment>
<reference evidence="1" key="1">
    <citation type="submission" date="2021-01" db="EMBL/GenBank/DDBJ databases">
        <authorList>
            <consortium name="Genoscope - CEA"/>
            <person name="William W."/>
        </authorList>
    </citation>
    <scope>NUCLEOTIDE SEQUENCE</scope>
</reference>
<evidence type="ECO:0000313" key="2">
    <source>
        <dbReference type="Proteomes" id="UP000689195"/>
    </source>
</evidence>
<name>A0A8S1SQK8_9CILI</name>
<dbReference type="Proteomes" id="UP000689195">
    <property type="component" value="Unassembled WGS sequence"/>
</dbReference>
<accession>A0A8S1SQK8</accession>
<sequence>MLIFKEKIQEKENKKYKSREKYIIIDQNKGKQRRIYYLQLCQVSHREFCRLENSKQEWNKISLKIQDKQKLKIRDPIRETKRWNKFNQRKLTQIWFDKQVFAQKMYLKIKLQSQNKKNLNNQKNNQLKELKSHSNYIRKALYVQKQQNSQQQI</sequence>
<dbReference type="EMBL" id="CAJJDO010000010">
    <property type="protein sequence ID" value="CAD8142138.1"/>
    <property type="molecule type" value="Genomic_DNA"/>
</dbReference>